<evidence type="ECO:0000313" key="2">
    <source>
        <dbReference type="Proteomes" id="UP000268162"/>
    </source>
</evidence>
<evidence type="ECO:0000313" key="1">
    <source>
        <dbReference type="EMBL" id="RKP36681.1"/>
    </source>
</evidence>
<dbReference type="EMBL" id="ML002612">
    <property type="protein sequence ID" value="RKP36681.1"/>
    <property type="molecule type" value="Genomic_DNA"/>
</dbReference>
<gene>
    <name evidence="1" type="ORF">BJ085DRAFT_41458</name>
</gene>
<proteinExistence type="predicted"/>
<name>A0A4P9ZUU6_9FUNG</name>
<dbReference type="AlphaFoldDB" id="A0A4P9ZUU6"/>
<protein>
    <submittedName>
        <fullName evidence="1">Uncharacterized protein</fullName>
    </submittedName>
</protein>
<sequence>MSYADSALFEAHNPTPYEPNWQGFFDTGHLNPNNPNLELLQAMPNDGSEFAETSFPDPNDSGWLGILADHETQSHNQGDGLNPGQNQAPQNPMEYYYHGVEEIPVTQEVNSMEASQGLAVDDYDYDMAATGYSGTPEVPFGPSVGVGLNSELLVNISQVSIIDRAQV</sequence>
<dbReference type="Proteomes" id="UP000268162">
    <property type="component" value="Unassembled WGS sequence"/>
</dbReference>
<accession>A0A4P9ZUU6</accession>
<organism evidence="1 2">
    <name type="scientific">Dimargaris cristalligena</name>
    <dbReference type="NCBI Taxonomy" id="215637"/>
    <lineage>
        <taxon>Eukaryota</taxon>
        <taxon>Fungi</taxon>
        <taxon>Fungi incertae sedis</taxon>
        <taxon>Zoopagomycota</taxon>
        <taxon>Kickxellomycotina</taxon>
        <taxon>Dimargaritomycetes</taxon>
        <taxon>Dimargaritales</taxon>
        <taxon>Dimargaritaceae</taxon>
        <taxon>Dimargaris</taxon>
    </lineage>
</organism>
<reference evidence="2" key="1">
    <citation type="journal article" date="2018" name="Nat. Microbiol.">
        <title>Leveraging single-cell genomics to expand the fungal tree of life.</title>
        <authorList>
            <person name="Ahrendt S.R."/>
            <person name="Quandt C.A."/>
            <person name="Ciobanu D."/>
            <person name="Clum A."/>
            <person name="Salamov A."/>
            <person name="Andreopoulos B."/>
            <person name="Cheng J.F."/>
            <person name="Woyke T."/>
            <person name="Pelin A."/>
            <person name="Henrissat B."/>
            <person name="Reynolds N.K."/>
            <person name="Benny G.L."/>
            <person name="Smith M.E."/>
            <person name="James T.Y."/>
            <person name="Grigoriev I.V."/>
        </authorList>
    </citation>
    <scope>NUCLEOTIDE SEQUENCE [LARGE SCALE GENOMIC DNA]</scope>
    <source>
        <strain evidence="2">RSA 468</strain>
    </source>
</reference>
<keyword evidence="2" id="KW-1185">Reference proteome</keyword>